<dbReference type="PANTHER" id="PTHR24223:SF241">
    <property type="entry name" value="MULTIDRUG RESISTANCE-ASSOCIATED PROTEIN 1"/>
    <property type="match status" value="1"/>
</dbReference>
<dbReference type="EMBL" id="JASSZA010000019">
    <property type="protein sequence ID" value="KAK2087575.1"/>
    <property type="molecule type" value="Genomic_DNA"/>
</dbReference>
<name>A0ABQ9TS13_SAGOE</name>
<comment type="catalytic activity">
    <reaction evidence="3">
        <text>vincristine(in) + ATP + H2O = vincristine(out) + ADP + phosphate + H(+)</text>
        <dbReference type="Rhea" id="RHEA:60160"/>
        <dbReference type="ChEBI" id="CHEBI:15377"/>
        <dbReference type="ChEBI" id="CHEBI:15378"/>
        <dbReference type="ChEBI" id="CHEBI:30616"/>
        <dbReference type="ChEBI" id="CHEBI:43474"/>
        <dbReference type="ChEBI" id="CHEBI:143658"/>
        <dbReference type="ChEBI" id="CHEBI:456216"/>
    </reaction>
    <physiologicalReaction direction="left-to-right" evidence="3">
        <dbReference type="Rhea" id="RHEA:60161"/>
    </physiologicalReaction>
</comment>
<reference evidence="9 10" key="1">
    <citation type="submission" date="2023-05" db="EMBL/GenBank/DDBJ databases">
        <title>B98-5 Cell Line De Novo Hybrid Assembly: An Optical Mapping Approach.</title>
        <authorList>
            <person name="Kananen K."/>
            <person name="Auerbach J.A."/>
            <person name="Kautto E."/>
            <person name="Blachly J.S."/>
        </authorList>
    </citation>
    <scope>NUCLEOTIDE SEQUENCE [LARGE SCALE GENOMIC DNA]</scope>
    <source>
        <strain evidence="9">B95-8</strain>
        <tissue evidence="9">Cell line</tissue>
    </source>
</reference>
<evidence type="ECO:0000256" key="1">
    <source>
        <dbReference type="ARBA" id="ARBA00022741"/>
    </source>
</evidence>
<dbReference type="SUPFAM" id="SSF52540">
    <property type="entry name" value="P-loop containing nucleoside triphosphate hydrolases"/>
    <property type="match status" value="1"/>
</dbReference>
<keyword evidence="2" id="KW-0067">ATP-binding</keyword>
<comment type="catalytic activity">
    <reaction evidence="6">
        <text>prostaglandin A2-S-(R)-glutathione(in) + ATP + H2O = prostaglandin A2-S-(R)-glutathione(out) + ADP + phosphate + H(+)</text>
        <dbReference type="Rhea" id="RHEA:81695"/>
        <dbReference type="ChEBI" id="CHEBI:15377"/>
        <dbReference type="ChEBI" id="CHEBI:15378"/>
        <dbReference type="ChEBI" id="CHEBI:30616"/>
        <dbReference type="ChEBI" id="CHEBI:43474"/>
        <dbReference type="ChEBI" id="CHEBI:133768"/>
        <dbReference type="ChEBI" id="CHEBI:456216"/>
    </reaction>
    <physiologicalReaction direction="left-to-right" evidence="6">
        <dbReference type="Rhea" id="RHEA:81696"/>
    </physiologicalReaction>
</comment>
<accession>A0ABQ9TS13</accession>
<sequence length="106" mass="11812">MNIGSILADKTLPSSWLQVGRVEFWNYCRCYRDDLDFVLRHINGGEKVGIMGQTGAGKSSLTLGFFRINESAEGTIIIDDINVAKIGLHNLCFKISSPRINNVENH</sequence>
<gene>
    <name evidence="9" type="primary">ABCC1_6</name>
    <name evidence="9" type="ORF">P7K49_033482</name>
</gene>
<keyword evidence="10" id="KW-1185">Reference proteome</keyword>
<dbReference type="Proteomes" id="UP001266305">
    <property type="component" value="Unassembled WGS sequence"/>
</dbReference>
<comment type="caution">
    <text evidence="9">The sequence shown here is derived from an EMBL/GenBank/DDBJ whole genome shotgun (WGS) entry which is preliminary data.</text>
</comment>
<evidence type="ECO:0000259" key="8">
    <source>
        <dbReference type="Pfam" id="PF00005"/>
    </source>
</evidence>
<proteinExistence type="predicted"/>
<organism evidence="9 10">
    <name type="scientific">Saguinus oedipus</name>
    <name type="common">Cotton-top tamarin</name>
    <name type="synonym">Oedipomidas oedipus</name>
    <dbReference type="NCBI Taxonomy" id="9490"/>
    <lineage>
        <taxon>Eukaryota</taxon>
        <taxon>Metazoa</taxon>
        <taxon>Chordata</taxon>
        <taxon>Craniata</taxon>
        <taxon>Vertebrata</taxon>
        <taxon>Euteleostomi</taxon>
        <taxon>Mammalia</taxon>
        <taxon>Eutheria</taxon>
        <taxon>Euarchontoglires</taxon>
        <taxon>Primates</taxon>
        <taxon>Haplorrhini</taxon>
        <taxon>Platyrrhini</taxon>
        <taxon>Cebidae</taxon>
        <taxon>Callitrichinae</taxon>
        <taxon>Saguinus</taxon>
    </lineage>
</organism>
<evidence type="ECO:0000256" key="7">
    <source>
        <dbReference type="ARBA" id="ARBA00049921"/>
    </source>
</evidence>
<evidence type="ECO:0000256" key="4">
    <source>
        <dbReference type="ARBA" id="ARBA00048825"/>
    </source>
</evidence>
<dbReference type="InterPro" id="IPR050173">
    <property type="entry name" value="ABC_transporter_C-like"/>
</dbReference>
<evidence type="ECO:0000313" key="10">
    <source>
        <dbReference type="Proteomes" id="UP001266305"/>
    </source>
</evidence>
<evidence type="ECO:0000256" key="3">
    <source>
        <dbReference type="ARBA" id="ARBA00047331"/>
    </source>
</evidence>
<dbReference type="Gene3D" id="3.40.50.300">
    <property type="entry name" value="P-loop containing nucleotide triphosphate hydrolases"/>
    <property type="match status" value="1"/>
</dbReference>
<dbReference type="InterPro" id="IPR027417">
    <property type="entry name" value="P-loop_NTPase"/>
</dbReference>
<comment type="catalytic activity">
    <reaction evidence="4">
        <text>daunorubicin(in) + ATP + H2O = daunorubicin(out) + ADP + phosphate + H(+)</text>
        <dbReference type="Rhea" id="RHEA:33147"/>
        <dbReference type="ChEBI" id="CHEBI:15377"/>
        <dbReference type="ChEBI" id="CHEBI:15378"/>
        <dbReference type="ChEBI" id="CHEBI:30616"/>
        <dbReference type="ChEBI" id="CHEBI:43474"/>
        <dbReference type="ChEBI" id="CHEBI:64677"/>
        <dbReference type="ChEBI" id="CHEBI:456216"/>
    </reaction>
    <physiologicalReaction direction="left-to-right" evidence="4">
        <dbReference type="Rhea" id="RHEA:33148"/>
    </physiologicalReaction>
</comment>
<protein>
    <submittedName>
        <fullName evidence="9">Multidrug resistance-associated protein 1</fullName>
    </submittedName>
</protein>
<keyword evidence="1" id="KW-0547">Nucleotide-binding</keyword>
<comment type="catalytic activity">
    <reaction evidence="5">
        <text>prostaglandin A2-S-(S)-glutathione(in) + ATP + H2O = prostaglandin A2-S-(S)-glutathione(out) + ADP + phosphate + H(+)</text>
        <dbReference type="Rhea" id="RHEA:81699"/>
        <dbReference type="ChEBI" id="CHEBI:15377"/>
        <dbReference type="ChEBI" id="CHEBI:15378"/>
        <dbReference type="ChEBI" id="CHEBI:30616"/>
        <dbReference type="ChEBI" id="CHEBI:43474"/>
        <dbReference type="ChEBI" id="CHEBI:133769"/>
        <dbReference type="ChEBI" id="CHEBI:456216"/>
    </reaction>
    <physiologicalReaction direction="left-to-right" evidence="5">
        <dbReference type="Rhea" id="RHEA:81700"/>
    </physiologicalReaction>
</comment>
<evidence type="ECO:0000256" key="2">
    <source>
        <dbReference type="ARBA" id="ARBA00022840"/>
    </source>
</evidence>
<evidence type="ECO:0000256" key="5">
    <source>
        <dbReference type="ARBA" id="ARBA00049901"/>
    </source>
</evidence>
<evidence type="ECO:0000313" key="9">
    <source>
        <dbReference type="EMBL" id="KAK2087575.1"/>
    </source>
</evidence>
<dbReference type="PANTHER" id="PTHR24223">
    <property type="entry name" value="ATP-BINDING CASSETTE SUB-FAMILY C"/>
    <property type="match status" value="1"/>
</dbReference>
<dbReference type="InterPro" id="IPR003439">
    <property type="entry name" value="ABC_transporter-like_ATP-bd"/>
</dbReference>
<evidence type="ECO:0000256" key="6">
    <source>
        <dbReference type="ARBA" id="ARBA00049910"/>
    </source>
</evidence>
<feature type="domain" description="ABC transporter" evidence="8">
    <location>
        <begin position="41"/>
        <end position="85"/>
    </location>
</feature>
<dbReference type="Pfam" id="PF00005">
    <property type="entry name" value="ABC_tran"/>
    <property type="match status" value="1"/>
</dbReference>
<comment type="catalytic activity">
    <reaction evidence="7">
        <text>S-[(2E,6E,10E)-geranylgeranyl]-L-glutathione(in) + ATP + H2O = S-[(2E,6E,10E)-geranylgeranyl]-L-glutathione(out) + ADP + phosphate + H(+)</text>
        <dbReference type="Rhea" id="RHEA:81611"/>
        <dbReference type="ChEBI" id="CHEBI:15377"/>
        <dbReference type="ChEBI" id="CHEBI:15378"/>
        <dbReference type="ChEBI" id="CHEBI:30616"/>
        <dbReference type="ChEBI" id="CHEBI:43474"/>
        <dbReference type="ChEBI" id="CHEBI:156326"/>
        <dbReference type="ChEBI" id="CHEBI:456216"/>
    </reaction>
    <physiologicalReaction direction="left-to-right" evidence="7">
        <dbReference type="Rhea" id="RHEA:81612"/>
    </physiologicalReaction>
</comment>